<dbReference type="Gene3D" id="3.90.550.10">
    <property type="entry name" value="Spore Coat Polysaccharide Biosynthesis Protein SpsA, Chain A"/>
    <property type="match status" value="1"/>
</dbReference>
<name>A0A6C0J4F2_9ZZZZ</name>
<dbReference type="GO" id="GO:0000032">
    <property type="term" value="P:cell wall mannoprotein biosynthetic process"/>
    <property type="evidence" value="ECO:0007669"/>
    <property type="project" value="TreeGrafter"/>
</dbReference>
<dbReference type="GO" id="GO:0005794">
    <property type="term" value="C:Golgi apparatus"/>
    <property type="evidence" value="ECO:0007669"/>
    <property type="project" value="TreeGrafter"/>
</dbReference>
<dbReference type="PANTHER" id="PTHR31121">
    <property type="entry name" value="ALPHA-1,2 MANNOSYLTRANSFERASE KTR1"/>
    <property type="match status" value="1"/>
</dbReference>
<evidence type="ECO:0000256" key="1">
    <source>
        <dbReference type="ARBA" id="ARBA00022679"/>
    </source>
</evidence>
<sequence length="327" mass="39324">MTTKSAIVILTQNTPEKRIYLKNCLYFLFKNFNEKFKYPVIILHEGDYTPEFQEEIIKGVRGESSSFIKFKELDKEDFKIPEHIDKVKLAKSIELQPVPYWRNESYRNMCNFWLKHFTKYVAEYDYVMRLDDDSIIEEKINSDLFQIMKEKDLNYISNIIHIDCGICNYEMKEFFDHYYMDKQDLIKDMFVYSKIDNNSKEIFDNFKKLYKIMNDKEYEKNEVDIKSPIMYYNNFFITKTAFWNTENTKKVIDEINKTGNIYYYRWGDAPLHTIIATIADKEKVSKCAFKYSKRLQRESFKDASGKIHSYMPGTYDNTSCITYKKPL</sequence>
<proteinExistence type="predicted"/>
<dbReference type="InterPro" id="IPR002685">
    <property type="entry name" value="Glyco_trans_15"/>
</dbReference>
<dbReference type="InterPro" id="IPR029044">
    <property type="entry name" value="Nucleotide-diphossugar_trans"/>
</dbReference>
<dbReference type="GO" id="GO:0000026">
    <property type="term" value="F:alpha-1,2-mannosyltransferase activity"/>
    <property type="evidence" value="ECO:0007669"/>
    <property type="project" value="TreeGrafter"/>
</dbReference>
<reference evidence="2" key="1">
    <citation type="journal article" date="2020" name="Nature">
        <title>Giant virus diversity and host interactions through global metagenomics.</title>
        <authorList>
            <person name="Schulz F."/>
            <person name="Roux S."/>
            <person name="Paez-Espino D."/>
            <person name="Jungbluth S."/>
            <person name="Walsh D.A."/>
            <person name="Denef V.J."/>
            <person name="McMahon K.D."/>
            <person name="Konstantinidis K.T."/>
            <person name="Eloe-Fadrosh E.A."/>
            <person name="Kyrpides N.C."/>
            <person name="Woyke T."/>
        </authorList>
    </citation>
    <scope>NUCLEOTIDE SEQUENCE</scope>
    <source>
        <strain evidence="2">GVMAG-M-3300025695-21</strain>
    </source>
</reference>
<accession>A0A6C0J4F2</accession>
<dbReference type="GO" id="GO:0006487">
    <property type="term" value="P:protein N-linked glycosylation"/>
    <property type="evidence" value="ECO:0007669"/>
    <property type="project" value="TreeGrafter"/>
</dbReference>
<protein>
    <submittedName>
        <fullName evidence="2">Uncharacterized protein</fullName>
    </submittedName>
</protein>
<dbReference type="Pfam" id="PF01793">
    <property type="entry name" value="Glyco_transf_15"/>
    <property type="match status" value="1"/>
</dbReference>
<evidence type="ECO:0000313" key="2">
    <source>
        <dbReference type="EMBL" id="QHT98827.1"/>
    </source>
</evidence>
<keyword evidence="1" id="KW-0808">Transferase</keyword>
<dbReference type="AlphaFoldDB" id="A0A6C0J4F2"/>
<dbReference type="GO" id="GO:0016020">
    <property type="term" value="C:membrane"/>
    <property type="evidence" value="ECO:0007669"/>
    <property type="project" value="InterPro"/>
</dbReference>
<dbReference type="SUPFAM" id="SSF53448">
    <property type="entry name" value="Nucleotide-diphospho-sugar transferases"/>
    <property type="match status" value="1"/>
</dbReference>
<dbReference type="PANTHER" id="PTHR31121:SF6">
    <property type="entry name" value="ALPHA-1,2 MANNOSYLTRANSFERASE KTR1"/>
    <property type="match status" value="1"/>
</dbReference>
<organism evidence="2">
    <name type="scientific">viral metagenome</name>
    <dbReference type="NCBI Taxonomy" id="1070528"/>
    <lineage>
        <taxon>unclassified sequences</taxon>
        <taxon>metagenomes</taxon>
        <taxon>organismal metagenomes</taxon>
    </lineage>
</organism>
<dbReference type="EMBL" id="MN740297">
    <property type="protein sequence ID" value="QHT98827.1"/>
    <property type="molecule type" value="Genomic_DNA"/>
</dbReference>